<dbReference type="EMBL" id="QFPP01000074">
    <property type="protein sequence ID" value="PZQ75793.1"/>
    <property type="molecule type" value="Genomic_DNA"/>
</dbReference>
<dbReference type="PRINTS" id="PR00111">
    <property type="entry name" value="ABHYDROLASE"/>
</dbReference>
<comment type="catalytic activity">
    <reaction evidence="2">
        <text>carbamate + 2 H(+) = NH4(+) + CO2</text>
        <dbReference type="Rhea" id="RHEA:15649"/>
        <dbReference type="ChEBI" id="CHEBI:13941"/>
        <dbReference type="ChEBI" id="CHEBI:15378"/>
        <dbReference type="ChEBI" id="CHEBI:16526"/>
        <dbReference type="ChEBI" id="CHEBI:28938"/>
    </reaction>
</comment>
<dbReference type="AlphaFoldDB" id="A0A2W5S812"/>
<reference evidence="4 5" key="1">
    <citation type="submission" date="2017-08" db="EMBL/GenBank/DDBJ databases">
        <title>Infants hospitalized years apart are colonized by the same room-sourced microbial strains.</title>
        <authorList>
            <person name="Brooks B."/>
            <person name="Olm M.R."/>
            <person name="Firek B.A."/>
            <person name="Baker R."/>
            <person name="Thomas B.C."/>
            <person name="Morowitz M.J."/>
            <person name="Banfield J.F."/>
        </authorList>
    </citation>
    <scope>NUCLEOTIDE SEQUENCE [LARGE SCALE GENOMIC DNA]</scope>
    <source>
        <strain evidence="4">S2_005_003_R2_41</strain>
    </source>
</reference>
<dbReference type="Gene3D" id="3.40.50.1820">
    <property type="entry name" value="alpha/beta hydrolase"/>
    <property type="match status" value="1"/>
</dbReference>
<dbReference type="EC" id="3.5.1.-" evidence="2"/>
<dbReference type="SUPFAM" id="SSF53474">
    <property type="entry name" value="alpha/beta-Hydrolases"/>
    <property type="match status" value="1"/>
</dbReference>
<evidence type="ECO:0000313" key="5">
    <source>
        <dbReference type="Proteomes" id="UP000249135"/>
    </source>
</evidence>
<protein>
    <recommendedName>
        <fullName evidence="2">Putative carbamate hydrolase RutD</fullName>
        <ecNumber evidence="2">3.5.1.-</ecNumber>
    </recommendedName>
    <alternativeName>
        <fullName evidence="2">Aminohydrolase</fullName>
    </alternativeName>
</protein>
<evidence type="ECO:0000256" key="1">
    <source>
        <dbReference type="ARBA" id="ARBA00022801"/>
    </source>
</evidence>
<feature type="domain" description="AB hydrolase-1" evidence="3">
    <location>
        <begin position="16"/>
        <end position="241"/>
    </location>
</feature>
<comment type="caution">
    <text evidence="4">The sequence shown here is derived from an EMBL/GenBank/DDBJ whole genome shotgun (WGS) entry which is preliminary data.</text>
</comment>
<dbReference type="PANTHER" id="PTHR43798:SF31">
    <property type="entry name" value="AB HYDROLASE SUPERFAMILY PROTEIN YCLE"/>
    <property type="match status" value="1"/>
</dbReference>
<organism evidence="4 5">
    <name type="scientific">Variovorax paradoxus</name>
    <dbReference type="NCBI Taxonomy" id="34073"/>
    <lineage>
        <taxon>Bacteria</taxon>
        <taxon>Pseudomonadati</taxon>
        <taxon>Pseudomonadota</taxon>
        <taxon>Betaproteobacteria</taxon>
        <taxon>Burkholderiales</taxon>
        <taxon>Comamonadaceae</taxon>
        <taxon>Variovorax</taxon>
    </lineage>
</organism>
<comment type="similarity">
    <text evidence="2">Belongs to the AB hydrolase superfamily. Hydrolase RutD family.</text>
</comment>
<sequence>MALYHEVHGKGRPGAPSVLLSSGLGGSAGFWRPQIPALLEAGWRVVAYDQRGTGRSPADLPAGYAIADMARDVAEVMAATGTERCHLVGHALGGLVGLQLALDAPDSVASLVLINAWSQPNPHSARCFEARLALLAAGGARAYVEAQPIFLYPADWAAAHAAQVQAEVDHAIEHFPGEANMRARIGALRAFDVDARLAEVGAPTLVACAQDDVLVPWTMSLRLAERLPRATLDRSAHGGHAHSVTDPAGFNATLLAFLARQH</sequence>
<accession>A0A2W5S812</accession>
<dbReference type="Pfam" id="PF00561">
    <property type="entry name" value="Abhydrolase_1"/>
    <property type="match status" value="1"/>
</dbReference>
<dbReference type="GO" id="GO:0016811">
    <property type="term" value="F:hydrolase activity, acting on carbon-nitrogen (but not peptide) bonds, in linear amides"/>
    <property type="evidence" value="ECO:0007669"/>
    <property type="project" value="InterPro"/>
</dbReference>
<keyword evidence="1 2" id="KW-0378">Hydrolase</keyword>
<evidence type="ECO:0000313" key="4">
    <source>
        <dbReference type="EMBL" id="PZQ75793.1"/>
    </source>
</evidence>
<comment type="function">
    <text evidence="2">Involved in pyrimidine catabolism. May facilitate the hydrolysis of carbamate, a reaction that can also occur spontaneously.</text>
</comment>
<dbReference type="GO" id="GO:0016020">
    <property type="term" value="C:membrane"/>
    <property type="evidence" value="ECO:0007669"/>
    <property type="project" value="TreeGrafter"/>
</dbReference>
<dbReference type="PANTHER" id="PTHR43798">
    <property type="entry name" value="MONOACYLGLYCEROL LIPASE"/>
    <property type="match status" value="1"/>
</dbReference>
<dbReference type="Proteomes" id="UP000249135">
    <property type="component" value="Unassembled WGS sequence"/>
</dbReference>
<evidence type="ECO:0000256" key="2">
    <source>
        <dbReference type="HAMAP-Rule" id="MF_00832"/>
    </source>
</evidence>
<evidence type="ECO:0000259" key="3">
    <source>
        <dbReference type="Pfam" id="PF00561"/>
    </source>
</evidence>
<dbReference type="NCBIfam" id="TIGR03611">
    <property type="entry name" value="RutD"/>
    <property type="match status" value="1"/>
</dbReference>
<dbReference type="InterPro" id="IPR000073">
    <property type="entry name" value="AB_hydrolase_1"/>
</dbReference>
<dbReference type="InterPro" id="IPR050266">
    <property type="entry name" value="AB_hydrolase_sf"/>
</dbReference>
<dbReference type="InterPro" id="IPR029058">
    <property type="entry name" value="AB_hydrolase_fold"/>
</dbReference>
<dbReference type="InterPro" id="IPR019913">
    <property type="entry name" value="Pyrimidine_utilisation_RutD"/>
</dbReference>
<proteinExistence type="inferred from homology"/>
<gene>
    <name evidence="2 4" type="primary">rutD</name>
    <name evidence="4" type="ORF">DI563_08680</name>
</gene>
<dbReference type="HAMAP" id="MF_00832">
    <property type="entry name" value="RutD"/>
    <property type="match status" value="1"/>
</dbReference>
<dbReference type="GO" id="GO:0019740">
    <property type="term" value="P:nitrogen utilization"/>
    <property type="evidence" value="ECO:0007669"/>
    <property type="project" value="UniProtKB-UniRule"/>
</dbReference>
<dbReference type="GO" id="GO:0006212">
    <property type="term" value="P:uracil catabolic process"/>
    <property type="evidence" value="ECO:0007669"/>
    <property type="project" value="UniProtKB-UniRule"/>
</dbReference>
<name>A0A2W5S812_VARPD</name>